<sequence length="465" mass="48663">MRTAPGVALGGGRYRLLRRIAVGGMGEVWEANDDALQRPVAVKVLRAEFAGDAGFLERFRTEARNSAALSHPNIAALFDYGEQDGSAYLVMELVVGEPLSDLLEREPVLDLRRLLPVLAQTARGLHAAHQAGVVHRDVKPGNILLARSGKVKITDFGVSLAADQKTMTATGMVMGTAQYLSPEQAVGRPATPLSDLYSLGVVAYEALAGKRPFTGPTAVDIAVAHVNDPVPPLPTTVERRLSALVLRLLSKEPSERPASGEELAGMLDRLMPQTPAAGVPMLVSHPQRPRDEFARTRRDEPAPAAAPAVAAAPAPPTSRSAARGAVPPSYPPSRRSRSGRAEPAPGTRRAVARAATPPSGSVLGAVRDAGENLRRLRLPLVILVLVLVALLGAALADRVVGADGASGVTSTARATGADAADQYPRADAPGAMITAERRAARATTDPAGRDPGHPPVPRSTEVKDA</sequence>
<keyword evidence="5 12" id="KW-0418">Kinase</keyword>
<dbReference type="PROSITE" id="PS00108">
    <property type="entry name" value="PROTEIN_KINASE_ST"/>
    <property type="match status" value="1"/>
</dbReference>
<organism evidence="12 13">
    <name type="scientific">Cellulomonas shaoxiangyii</name>
    <dbReference type="NCBI Taxonomy" id="2566013"/>
    <lineage>
        <taxon>Bacteria</taxon>
        <taxon>Bacillati</taxon>
        <taxon>Actinomycetota</taxon>
        <taxon>Actinomycetes</taxon>
        <taxon>Micrococcales</taxon>
        <taxon>Cellulomonadaceae</taxon>
        <taxon>Cellulomonas</taxon>
    </lineage>
</organism>
<evidence type="ECO:0000256" key="3">
    <source>
        <dbReference type="ARBA" id="ARBA00022679"/>
    </source>
</evidence>
<evidence type="ECO:0000313" key="12">
    <source>
        <dbReference type="EMBL" id="QCB92200.1"/>
    </source>
</evidence>
<dbReference type="Gene3D" id="1.10.510.10">
    <property type="entry name" value="Transferase(Phosphotransferase) domain 1"/>
    <property type="match status" value="1"/>
</dbReference>
<evidence type="ECO:0000256" key="6">
    <source>
        <dbReference type="ARBA" id="ARBA00022840"/>
    </source>
</evidence>
<dbReference type="Pfam" id="PF00069">
    <property type="entry name" value="Pkinase"/>
    <property type="match status" value="1"/>
</dbReference>
<feature type="compositionally biased region" description="Basic and acidic residues" evidence="9">
    <location>
        <begin position="288"/>
        <end position="301"/>
    </location>
</feature>
<feature type="compositionally biased region" description="Low complexity" evidence="9">
    <location>
        <begin position="302"/>
        <end position="327"/>
    </location>
</feature>
<keyword evidence="10" id="KW-1133">Transmembrane helix</keyword>
<keyword evidence="2 12" id="KW-0723">Serine/threonine-protein kinase</keyword>
<dbReference type="EMBL" id="CP039291">
    <property type="protein sequence ID" value="QCB92200.1"/>
    <property type="molecule type" value="Genomic_DNA"/>
</dbReference>
<dbReference type="SMART" id="SM00220">
    <property type="entry name" value="S_TKc"/>
    <property type="match status" value="1"/>
</dbReference>
<dbReference type="KEGG" id="celz:E5225_00155"/>
<dbReference type="InterPro" id="IPR011009">
    <property type="entry name" value="Kinase-like_dom_sf"/>
</dbReference>
<evidence type="ECO:0000259" key="11">
    <source>
        <dbReference type="PROSITE" id="PS50011"/>
    </source>
</evidence>
<dbReference type="PANTHER" id="PTHR43289:SF6">
    <property type="entry name" value="SERINE_THREONINE-PROTEIN KINASE NEKL-3"/>
    <property type="match status" value="1"/>
</dbReference>
<evidence type="ECO:0000256" key="4">
    <source>
        <dbReference type="ARBA" id="ARBA00022741"/>
    </source>
</evidence>
<dbReference type="InterPro" id="IPR008271">
    <property type="entry name" value="Ser/Thr_kinase_AS"/>
</dbReference>
<protein>
    <recommendedName>
        <fullName evidence="1">non-specific serine/threonine protein kinase</fullName>
        <ecNumber evidence="1">2.7.11.1</ecNumber>
    </recommendedName>
</protein>
<evidence type="ECO:0000256" key="9">
    <source>
        <dbReference type="SAM" id="MobiDB-lite"/>
    </source>
</evidence>
<dbReference type="AlphaFoldDB" id="A0A4P7SEE5"/>
<gene>
    <name evidence="12" type="ORF">E5225_00155</name>
</gene>
<evidence type="ECO:0000256" key="7">
    <source>
        <dbReference type="ARBA" id="ARBA00047899"/>
    </source>
</evidence>
<dbReference type="InterPro" id="IPR000719">
    <property type="entry name" value="Prot_kinase_dom"/>
</dbReference>
<dbReference type="FunFam" id="3.30.200.20:FF:000035">
    <property type="entry name" value="Serine/threonine protein kinase Stk1"/>
    <property type="match status" value="1"/>
</dbReference>
<dbReference type="Gene3D" id="3.30.200.20">
    <property type="entry name" value="Phosphorylase Kinase, domain 1"/>
    <property type="match status" value="1"/>
</dbReference>
<feature type="transmembrane region" description="Helical" evidence="10">
    <location>
        <begin position="376"/>
        <end position="396"/>
    </location>
</feature>
<keyword evidence="10" id="KW-0472">Membrane</keyword>
<evidence type="ECO:0000256" key="1">
    <source>
        <dbReference type="ARBA" id="ARBA00012513"/>
    </source>
</evidence>
<keyword evidence="4" id="KW-0547">Nucleotide-binding</keyword>
<keyword evidence="3" id="KW-0808">Transferase</keyword>
<dbReference type="SUPFAM" id="SSF56112">
    <property type="entry name" value="Protein kinase-like (PK-like)"/>
    <property type="match status" value="1"/>
</dbReference>
<dbReference type="RefSeq" id="WP_136225236.1">
    <property type="nucleotide sequence ID" value="NZ_CP039291.1"/>
</dbReference>
<feature type="region of interest" description="Disordered" evidence="9">
    <location>
        <begin position="279"/>
        <end position="364"/>
    </location>
</feature>
<dbReference type="EC" id="2.7.11.1" evidence="1"/>
<dbReference type="GO" id="GO:0045717">
    <property type="term" value="P:negative regulation of fatty acid biosynthetic process"/>
    <property type="evidence" value="ECO:0007669"/>
    <property type="project" value="UniProtKB-ARBA"/>
</dbReference>
<feature type="region of interest" description="Disordered" evidence="9">
    <location>
        <begin position="404"/>
        <end position="465"/>
    </location>
</feature>
<dbReference type="FunFam" id="1.10.510.10:FF:000021">
    <property type="entry name" value="Serine/threonine protein kinase"/>
    <property type="match status" value="1"/>
</dbReference>
<dbReference type="PROSITE" id="PS50011">
    <property type="entry name" value="PROTEIN_KINASE_DOM"/>
    <property type="match status" value="1"/>
</dbReference>
<feature type="compositionally biased region" description="Low complexity" evidence="9">
    <location>
        <begin position="343"/>
        <end position="358"/>
    </location>
</feature>
<evidence type="ECO:0000256" key="8">
    <source>
        <dbReference type="ARBA" id="ARBA00048679"/>
    </source>
</evidence>
<keyword evidence="10" id="KW-0812">Transmembrane</keyword>
<reference evidence="12 13" key="1">
    <citation type="submission" date="2019-04" db="EMBL/GenBank/DDBJ databases">
        <title>Isolation and identification of Cellulomonas shaoxiangyii sp. Nov. isolated from feces of the Tibetan antelopes (Pantholops hodgsonii) in the Qinghai-Tibet plateau of China.</title>
        <authorList>
            <person name="Tian Z."/>
        </authorList>
    </citation>
    <scope>NUCLEOTIDE SEQUENCE [LARGE SCALE GENOMIC DNA]</scope>
    <source>
        <strain evidence="12 13">Z28</strain>
    </source>
</reference>
<evidence type="ECO:0000313" key="13">
    <source>
        <dbReference type="Proteomes" id="UP000296469"/>
    </source>
</evidence>
<comment type="catalytic activity">
    <reaction evidence="8">
        <text>L-seryl-[protein] + ATP = O-phospho-L-seryl-[protein] + ADP + H(+)</text>
        <dbReference type="Rhea" id="RHEA:17989"/>
        <dbReference type="Rhea" id="RHEA-COMP:9863"/>
        <dbReference type="Rhea" id="RHEA-COMP:11604"/>
        <dbReference type="ChEBI" id="CHEBI:15378"/>
        <dbReference type="ChEBI" id="CHEBI:29999"/>
        <dbReference type="ChEBI" id="CHEBI:30616"/>
        <dbReference type="ChEBI" id="CHEBI:83421"/>
        <dbReference type="ChEBI" id="CHEBI:456216"/>
        <dbReference type="EC" id="2.7.11.1"/>
    </reaction>
</comment>
<evidence type="ECO:0000256" key="2">
    <source>
        <dbReference type="ARBA" id="ARBA00022527"/>
    </source>
</evidence>
<dbReference type="GO" id="GO:0004674">
    <property type="term" value="F:protein serine/threonine kinase activity"/>
    <property type="evidence" value="ECO:0007669"/>
    <property type="project" value="UniProtKB-KW"/>
</dbReference>
<dbReference type="PANTHER" id="PTHR43289">
    <property type="entry name" value="MITOGEN-ACTIVATED PROTEIN KINASE KINASE KINASE 20-RELATED"/>
    <property type="match status" value="1"/>
</dbReference>
<accession>A0A4P7SEE5</accession>
<proteinExistence type="predicted"/>
<evidence type="ECO:0000256" key="10">
    <source>
        <dbReference type="SAM" id="Phobius"/>
    </source>
</evidence>
<keyword evidence="6" id="KW-0067">ATP-binding</keyword>
<evidence type="ECO:0000256" key="5">
    <source>
        <dbReference type="ARBA" id="ARBA00022777"/>
    </source>
</evidence>
<dbReference type="Proteomes" id="UP000296469">
    <property type="component" value="Chromosome"/>
</dbReference>
<feature type="domain" description="Protein kinase" evidence="11">
    <location>
        <begin position="14"/>
        <end position="271"/>
    </location>
</feature>
<dbReference type="CDD" id="cd14014">
    <property type="entry name" value="STKc_PknB_like"/>
    <property type="match status" value="1"/>
</dbReference>
<keyword evidence="13" id="KW-1185">Reference proteome</keyword>
<comment type="catalytic activity">
    <reaction evidence="7">
        <text>L-threonyl-[protein] + ATP = O-phospho-L-threonyl-[protein] + ADP + H(+)</text>
        <dbReference type="Rhea" id="RHEA:46608"/>
        <dbReference type="Rhea" id="RHEA-COMP:11060"/>
        <dbReference type="Rhea" id="RHEA-COMP:11605"/>
        <dbReference type="ChEBI" id="CHEBI:15378"/>
        <dbReference type="ChEBI" id="CHEBI:30013"/>
        <dbReference type="ChEBI" id="CHEBI:30616"/>
        <dbReference type="ChEBI" id="CHEBI:61977"/>
        <dbReference type="ChEBI" id="CHEBI:456216"/>
        <dbReference type="EC" id="2.7.11.1"/>
    </reaction>
</comment>
<name>A0A4P7SEE5_9CELL</name>
<dbReference type="GO" id="GO:0005524">
    <property type="term" value="F:ATP binding"/>
    <property type="evidence" value="ECO:0007669"/>
    <property type="project" value="UniProtKB-KW"/>
</dbReference>